<keyword evidence="1" id="KW-0175">Coiled coil</keyword>
<evidence type="ECO:0000313" key="4">
    <source>
        <dbReference type="Proteomes" id="UP001199528"/>
    </source>
</evidence>
<evidence type="ECO:0000259" key="2">
    <source>
        <dbReference type="Pfam" id="PF20155"/>
    </source>
</evidence>
<gene>
    <name evidence="3" type="ORF">LF296_12660</name>
</gene>
<reference evidence="3" key="1">
    <citation type="journal article" date="2022" name="Front Environ Sci">
        <title>Complete genome sequence analysis of a novel alkane-degrading bacterial strain, Acinetobacter vivianii KJ-1, and its diesel degradation ability.</title>
        <authorList>
            <person name="Zhang Y."/>
            <person name="Song F."/>
            <person name="Wang J."/>
            <person name="Zhao Q."/>
            <person name="Zheng L."/>
            <person name="Wang Z."/>
            <person name="Zhang X."/>
            <person name="Gao Y."/>
            <person name="Chen G."/>
            <person name="Huang Y."/>
        </authorList>
    </citation>
    <scope>NUCLEOTIDE SEQUENCE</scope>
    <source>
        <strain evidence="3">KJ-1</strain>
    </source>
</reference>
<feature type="domain" description="Tape measure protein N-terminal" evidence="2">
    <location>
        <begin position="266"/>
        <end position="457"/>
    </location>
</feature>
<accession>A0AAJ6NGY9</accession>
<dbReference type="Proteomes" id="UP001199528">
    <property type="component" value="Chromosome"/>
</dbReference>
<dbReference type="InterPro" id="IPR013491">
    <property type="entry name" value="Tape_meas_N"/>
</dbReference>
<dbReference type="NCBIfam" id="TIGR02675">
    <property type="entry name" value="tape_meas_nterm"/>
    <property type="match status" value="1"/>
</dbReference>
<reference evidence="3" key="2">
    <citation type="submission" date="2023-02" db="EMBL/GenBank/DDBJ databases">
        <authorList>
            <person name="Huang Y."/>
            <person name="Zhang Y."/>
            <person name="Zhang T."/>
            <person name="Wang J."/>
        </authorList>
    </citation>
    <scope>NUCLEOTIDE SEQUENCE</scope>
    <source>
        <strain evidence="3">KJ-1</strain>
    </source>
</reference>
<sequence>MSKELVFKVVLQADTKDYVSNVKQSEDVTKAIVETIKEEAEKLKEASEKASKEVEKIIPDNLKPKAEDAKNAVIDVINTTDQLSSEAGKASENVGELGDKLKETGNDASAAAKNFTDIVPESTTKMASALTQNLNSATTAIKGAGTNASQTAKNFEEFGTVSEKALGVLKSDLEQARQKLQALSATNATPQDIAHAQAEVDKLEKEVIQADQAFNNFSQATNTANAQLGETSDASNKAQAGFSALKTTIGTLTAGLAALGLGLTIKELIATSDATQQMAARLRNATDSVDEYSQVQERLLELANATFRPLAEAQEVYLATAGTMKSLGYSTNEVLTMTESLSLSFTHNATRADQAQSAQDALAKSLAKGSVDADAWMSIITGADNVVGDMARSTGRAESVIRKLGAEGKISVNELSKALIESRDRNFDLANAMENSTADAMQKVRNNITALIGQMNEQYNVSSRLAEVIQTLGGDLDWIAVLFGDVMAAVDALSAEFNNIDPAIFDSLKQAISSAYEAVKEIGIGLYELGDVVITKILDSLNNTVAVLGSLGGGVTKVGEQVSFLTRVGQGLSVTFGAISDGVYALRIALNIIAGVFYDLGVVINGVLSTITFGDLSDQFAANAEKMRLKAKGFYAEADKLALGFQSQAKKRLDEAVEDEVQKNARILAENKKALDDLLAIQEQEGQNNDKLQSRKLKAVTDYVTAAVAANEGILNATLELELAQSGYYASVDQGGKVVVTRLSEGEQATASATLEIKKQEQAFRSASEIGKALGIDIEQATGKISSGFIDTSGKLEAFIIQLRDSGITGTQAADMTYEAWQKWLSQAKNTAEIDATKFKLMEMGVAGQVTGEQLNHGFKIADLAAKELNPTLSAAREAGKALGIDIDQTANIMSQGFGRGAISLDELKKKLNEAGIVGQDASNTIYQAWLAWLAKADSKVELDAAQAKLKEFEAQGVFSSKQVENGMLALKQQTEKVTESTDEVTQAFKRLGIQTKEQLKLAAQSAIADFNTIKASGQATSEGLKQAYERVMQAAAASGDQAVISNAKAQGASVGLQAQIDETGKSSVKSTQEIVDGLYNVGETARGHAAQGFRELGRVAREEAKSTADEWEAAMKKVDAERKAQAASTAKGMGQAIDDMNAKAKDYEQRLIAAGMDSGQAKSKADKFLQAMQFAYRQALTPGSVTDFSTPLLKEMEDTLAFWEGKKSGSGGSSISVGGRAPVVPVPNIQAPSIESPKMPSSADLGNPKTQVYRFEFNGKAIELTGDPSQQDLVNDLFTQLEQAKKRM</sequence>
<dbReference type="Pfam" id="PF20155">
    <property type="entry name" value="TMP_3"/>
    <property type="match status" value="1"/>
</dbReference>
<protein>
    <submittedName>
        <fullName evidence="3">Tape measure protein</fullName>
    </submittedName>
</protein>
<feature type="coiled-coil region" evidence="1">
    <location>
        <begin position="1102"/>
        <end position="1151"/>
    </location>
</feature>
<dbReference type="KEGG" id="aviv:LF296_12660"/>
<organism evidence="3 4">
    <name type="scientific">Acinetobacter vivianii</name>
    <dbReference type="NCBI Taxonomy" id="1776742"/>
    <lineage>
        <taxon>Bacteria</taxon>
        <taxon>Pseudomonadati</taxon>
        <taxon>Pseudomonadota</taxon>
        <taxon>Gammaproteobacteria</taxon>
        <taxon>Moraxellales</taxon>
        <taxon>Moraxellaceae</taxon>
        <taxon>Acinetobacter</taxon>
    </lineage>
</organism>
<evidence type="ECO:0000313" key="3">
    <source>
        <dbReference type="EMBL" id="WDZ50171.1"/>
    </source>
</evidence>
<dbReference type="EMBL" id="CP085083">
    <property type="protein sequence ID" value="WDZ50171.1"/>
    <property type="molecule type" value="Genomic_DNA"/>
</dbReference>
<evidence type="ECO:0000256" key="1">
    <source>
        <dbReference type="SAM" id="Coils"/>
    </source>
</evidence>
<name>A0AAJ6NGY9_9GAMM</name>
<dbReference type="RefSeq" id="WP_272654572.1">
    <property type="nucleotide sequence ID" value="NZ_CP085083.1"/>
</dbReference>
<proteinExistence type="predicted"/>
<feature type="coiled-coil region" evidence="1">
    <location>
        <begin position="166"/>
        <end position="220"/>
    </location>
</feature>